<dbReference type="Proteomes" id="UP000062255">
    <property type="component" value="Chromosome"/>
</dbReference>
<proteinExistence type="predicted"/>
<dbReference type="STRING" id="134601.AFA91_19380"/>
<dbReference type="KEGG" id="mgo:AFA91_19380"/>
<dbReference type="EMBL" id="CP012150">
    <property type="protein sequence ID" value="AKS33697.1"/>
    <property type="molecule type" value="Genomic_DNA"/>
</dbReference>
<evidence type="ECO:0000313" key="2">
    <source>
        <dbReference type="Proteomes" id="UP000062255"/>
    </source>
</evidence>
<protein>
    <submittedName>
        <fullName evidence="1">Uncharacterized protein</fullName>
    </submittedName>
</protein>
<organism evidence="1 2">
    <name type="scientific">Mycolicibacterium goodii</name>
    <name type="common">Mycobacterium goodii</name>
    <dbReference type="NCBI Taxonomy" id="134601"/>
    <lineage>
        <taxon>Bacteria</taxon>
        <taxon>Bacillati</taxon>
        <taxon>Actinomycetota</taxon>
        <taxon>Actinomycetes</taxon>
        <taxon>Mycobacteriales</taxon>
        <taxon>Mycobacteriaceae</taxon>
        <taxon>Mycolicibacterium</taxon>
    </lineage>
</organism>
<name>A0A0K0X8L8_MYCGD</name>
<dbReference type="PATRIC" id="fig|134601.6.peg.4010"/>
<gene>
    <name evidence="1" type="ORF">AFA91_19380</name>
</gene>
<dbReference type="AlphaFoldDB" id="A0A0K0X8L8"/>
<evidence type="ECO:0000313" key="1">
    <source>
        <dbReference type="EMBL" id="AKS33697.1"/>
    </source>
</evidence>
<accession>A0A0K0X8L8</accession>
<reference evidence="1 2" key="1">
    <citation type="submission" date="2015-07" db="EMBL/GenBank/DDBJ databases">
        <title>Complete genome sequence of Mycobacterium goodii X7B, a facultative thermophilic biodesulfurizing bacterium.</title>
        <authorList>
            <person name="Yu B."/>
            <person name="Li F."/>
            <person name="Xu P."/>
        </authorList>
    </citation>
    <scope>NUCLEOTIDE SEQUENCE [LARGE SCALE GENOMIC DNA]</scope>
    <source>
        <strain evidence="1 2">X7B</strain>
    </source>
</reference>
<sequence length="91" mass="10535">MTTGVYEIRDQSGELLDIGYAGSREPFGLRSLLQRLVGEIDTDGLQFRYEQHVQYHTRYIELVLNHRARHDGVLPQRVAERRPLVHGHLSP</sequence>